<evidence type="ECO:0000256" key="9">
    <source>
        <dbReference type="ARBA" id="ARBA00023118"/>
    </source>
</evidence>
<organism evidence="12 13">
    <name type="scientific">Pannonibacter tanglangensis</name>
    <dbReference type="NCBI Taxonomy" id="2750084"/>
    <lineage>
        <taxon>Bacteria</taxon>
        <taxon>Pseudomonadati</taxon>
        <taxon>Pseudomonadota</taxon>
        <taxon>Alphaproteobacteria</taxon>
        <taxon>Hyphomicrobiales</taxon>
        <taxon>Stappiaceae</taxon>
        <taxon>Pannonibacter</taxon>
    </lineage>
</organism>
<dbReference type="SUPFAM" id="SSF109604">
    <property type="entry name" value="HD-domain/PDEase-like"/>
    <property type="match status" value="1"/>
</dbReference>
<keyword evidence="4" id="KW-0479">Metal-binding</keyword>
<dbReference type="Pfam" id="PF01966">
    <property type="entry name" value="HD"/>
    <property type="match status" value="1"/>
</dbReference>
<sequence length="772" mass="84771">MPYYAHSAPDADEASWQTLPEHSLQTAGLASKFAADFGGERPAYLAGLLHDLGKYNPEFLAYIREPLRRGGKGPDHSTDGAGVLLRAAAGAAVWVDRVTLELLAHAVAGHHAGLPDRMRSVQEGGAGALQERLERWDDTRLDPVWQDELSADFSALFPPGFRMDPRKASSNPAAAPAFQIAFLGRMLFSCLVDADFKDTETYYNQLKGLTADRNWPALQDVLPELRARFDREMASKAAASGKLTSLRGEILAHVRGRAAEPAGVFTLNVPTGGGKTLASLGFALDHAARHGHRRIIYAIPFTSIIDQTAAIFRHVLGDEMILEHHSAIEEESLKALGQRDKLKLAMEDWAAPVVVTTNVQLFESLFANRPGRCRKLHNIARSIIILDEAQTLPLPYLKPSILALDELARNYGCTIVLCTATQPALDRRDFPAGSLMGLELDNRELAPDPARLARELRRTTIRRAGVLSDDDLVRDLADHPRALVIVNSRKHALELFSSARAAGLEGLIHLSTRQCAAHRQALLANIRVMLDGNGPCRVVATSLIEAGVDVDFPRVYRAEAGLDQVLQAAGRCNREGSRAPDDSHVLIFKPEVAQPPEELAQFAAAFASIERRHTDLFSPEAIRDYFQEVYWQRGANDGKSGLDAKGILAMARMDKSGTNIAYRKIAQEFRMIEGGMLPVIIPYDDHARHWIGLLDVESVPSGQIARELQRYVVQVPPKVRTDLIANGIASVRAAHLRADQFVVLTEASKLYTPEVGLWWEETGKLGVADSII</sequence>
<evidence type="ECO:0000256" key="8">
    <source>
        <dbReference type="ARBA" id="ARBA00022840"/>
    </source>
</evidence>
<evidence type="ECO:0000259" key="11">
    <source>
        <dbReference type="PROSITE" id="PS51643"/>
    </source>
</evidence>
<dbReference type="Gene3D" id="1.10.3210.30">
    <property type="match status" value="1"/>
</dbReference>
<dbReference type="SMART" id="SM00487">
    <property type="entry name" value="DEXDc"/>
    <property type="match status" value="1"/>
</dbReference>
<evidence type="ECO:0000256" key="6">
    <source>
        <dbReference type="ARBA" id="ARBA00022801"/>
    </source>
</evidence>
<dbReference type="InterPro" id="IPR011545">
    <property type="entry name" value="DEAD/DEAH_box_helicase_dom"/>
</dbReference>
<feature type="domain" description="Helicase ATP-binding" evidence="10">
    <location>
        <begin position="256"/>
        <end position="440"/>
    </location>
</feature>
<dbReference type="Gene3D" id="3.40.50.300">
    <property type="entry name" value="P-loop containing nucleotide triphosphate hydrolases"/>
    <property type="match status" value="2"/>
</dbReference>
<protein>
    <submittedName>
        <fullName evidence="12">CRISPR-associated helicase Cas3</fullName>
    </submittedName>
</protein>
<evidence type="ECO:0000256" key="4">
    <source>
        <dbReference type="ARBA" id="ARBA00022723"/>
    </source>
</evidence>
<keyword evidence="9" id="KW-0051">Antiviral defense</keyword>
<accession>A0ABW9ZIZ1</accession>
<keyword evidence="5" id="KW-0547">Nucleotide-binding</keyword>
<keyword evidence="3" id="KW-0540">Nuclease</keyword>
<name>A0ABW9ZIZ1_9HYPH</name>
<evidence type="ECO:0000256" key="2">
    <source>
        <dbReference type="ARBA" id="ARBA00009046"/>
    </source>
</evidence>
<keyword evidence="6" id="KW-0378">Hydrolase</keyword>
<dbReference type="InterPro" id="IPR027417">
    <property type="entry name" value="P-loop_NTPase"/>
</dbReference>
<keyword evidence="13" id="KW-1185">Reference proteome</keyword>
<dbReference type="Pfam" id="PF00270">
    <property type="entry name" value="DEAD"/>
    <property type="match status" value="1"/>
</dbReference>
<dbReference type="PROSITE" id="PS51643">
    <property type="entry name" value="HD_CAS3"/>
    <property type="match status" value="1"/>
</dbReference>
<evidence type="ECO:0000256" key="5">
    <source>
        <dbReference type="ARBA" id="ARBA00022741"/>
    </source>
</evidence>
<dbReference type="CDD" id="cd17930">
    <property type="entry name" value="DEXHc_cas3"/>
    <property type="match status" value="1"/>
</dbReference>
<feature type="domain" description="HD Cas3-type" evidence="11">
    <location>
        <begin position="12"/>
        <end position="197"/>
    </location>
</feature>
<dbReference type="InterPro" id="IPR006474">
    <property type="entry name" value="Helicase_Cas3_CRISPR-ass_core"/>
</dbReference>
<reference evidence="12 13" key="1">
    <citation type="submission" date="2020-01" db="EMBL/GenBank/DDBJ databases">
        <authorList>
            <person name="Peng S.Y."/>
            <person name="Li J."/>
            <person name="Wang M."/>
            <person name="Wang L."/>
            <person name="Wang C.Q."/>
            <person name="Wang J.R."/>
        </authorList>
    </citation>
    <scope>NUCLEOTIDE SEQUENCE [LARGE SCALE GENOMIC DNA]</scope>
    <source>
        <strain evidence="12 13">XCT-34</strain>
    </source>
</reference>
<gene>
    <name evidence="12" type="primary">cas3</name>
    <name evidence="12" type="ORF">GWI71_13820</name>
</gene>
<dbReference type="InterPro" id="IPR006674">
    <property type="entry name" value="HD_domain"/>
</dbReference>
<keyword evidence="7" id="KW-0347">Helicase</keyword>
<evidence type="ECO:0000256" key="3">
    <source>
        <dbReference type="ARBA" id="ARBA00022722"/>
    </source>
</evidence>
<evidence type="ECO:0000259" key="10">
    <source>
        <dbReference type="PROSITE" id="PS51192"/>
    </source>
</evidence>
<keyword evidence="8" id="KW-0067">ATP-binding</keyword>
<dbReference type="InterPro" id="IPR054712">
    <property type="entry name" value="Cas3-like_dom"/>
</dbReference>
<dbReference type="NCBIfam" id="TIGR01587">
    <property type="entry name" value="cas3_core"/>
    <property type="match status" value="1"/>
</dbReference>
<dbReference type="CDD" id="cd09641">
    <property type="entry name" value="Cas3''_I"/>
    <property type="match status" value="1"/>
</dbReference>
<comment type="similarity">
    <text evidence="2">In the central section; belongs to the CRISPR-associated helicase Cas3 family.</text>
</comment>
<dbReference type="InterPro" id="IPR006483">
    <property type="entry name" value="CRISPR-assoc_Cas3_HD"/>
</dbReference>
<comment type="similarity">
    <text evidence="1">In the N-terminal section; belongs to the CRISPR-associated nuclease Cas3-HD family.</text>
</comment>
<proteinExistence type="inferred from homology"/>
<dbReference type="Pfam" id="PF22590">
    <property type="entry name" value="Cas3-like_C_2"/>
    <property type="match status" value="1"/>
</dbReference>
<dbReference type="Proteomes" id="UP000541347">
    <property type="component" value="Unassembled WGS sequence"/>
</dbReference>
<comment type="caution">
    <text evidence="12">The sequence shown here is derived from an EMBL/GenBank/DDBJ whole genome shotgun (WGS) entry which is preliminary data.</text>
</comment>
<dbReference type="EMBL" id="JAABLP010000003">
    <property type="protein sequence ID" value="NBN64766.1"/>
    <property type="molecule type" value="Genomic_DNA"/>
</dbReference>
<dbReference type="PROSITE" id="PS51192">
    <property type="entry name" value="HELICASE_ATP_BIND_1"/>
    <property type="match status" value="1"/>
</dbReference>
<dbReference type="RefSeq" id="WP_161676712.1">
    <property type="nucleotide sequence ID" value="NZ_JAABLP010000003.1"/>
</dbReference>
<evidence type="ECO:0000256" key="1">
    <source>
        <dbReference type="ARBA" id="ARBA00006847"/>
    </source>
</evidence>
<dbReference type="NCBIfam" id="TIGR01596">
    <property type="entry name" value="cas3_HD"/>
    <property type="match status" value="1"/>
</dbReference>
<evidence type="ECO:0000313" key="12">
    <source>
        <dbReference type="EMBL" id="NBN64766.1"/>
    </source>
</evidence>
<dbReference type="SUPFAM" id="SSF52540">
    <property type="entry name" value="P-loop containing nucleoside triphosphate hydrolases"/>
    <property type="match status" value="1"/>
</dbReference>
<dbReference type="InterPro" id="IPR038257">
    <property type="entry name" value="CRISPR-assoc_Cas3_HD_sf"/>
</dbReference>
<evidence type="ECO:0000256" key="7">
    <source>
        <dbReference type="ARBA" id="ARBA00022806"/>
    </source>
</evidence>
<evidence type="ECO:0000313" key="13">
    <source>
        <dbReference type="Proteomes" id="UP000541347"/>
    </source>
</evidence>
<dbReference type="InterPro" id="IPR014001">
    <property type="entry name" value="Helicase_ATP-bd"/>
</dbReference>